<proteinExistence type="predicted"/>
<protein>
    <submittedName>
        <fullName evidence="2">Uncharacterized protein</fullName>
    </submittedName>
</protein>
<feature type="transmembrane region" description="Helical" evidence="1">
    <location>
        <begin position="189"/>
        <end position="212"/>
    </location>
</feature>
<evidence type="ECO:0000313" key="2">
    <source>
        <dbReference type="EMBL" id="RVX04345.1"/>
    </source>
</evidence>
<name>A0A438J5W0_VITVI</name>
<dbReference type="AlphaFoldDB" id="A0A438J5W0"/>
<gene>
    <name evidence="2" type="ORF">CK203_018603</name>
</gene>
<accession>A0A438J5W0</accession>
<reference evidence="2 3" key="1">
    <citation type="journal article" date="2018" name="PLoS Genet.">
        <title>Population sequencing reveals clonal diversity and ancestral inbreeding in the grapevine cultivar Chardonnay.</title>
        <authorList>
            <person name="Roach M.J."/>
            <person name="Johnson D.L."/>
            <person name="Bohlmann J."/>
            <person name="van Vuuren H.J."/>
            <person name="Jones S.J."/>
            <person name="Pretorius I.S."/>
            <person name="Schmidt S.A."/>
            <person name="Borneman A.R."/>
        </authorList>
    </citation>
    <scope>NUCLEOTIDE SEQUENCE [LARGE SCALE GENOMIC DNA]</scope>
    <source>
        <strain evidence="3">cv. Chardonnay</strain>
        <tissue evidence="2">Leaf</tissue>
    </source>
</reference>
<dbReference type="EMBL" id="QGNW01000061">
    <property type="protein sequence ID" value="RVX04345.1"/>
    <property type="molecule type" value="Genomic_DNA"/>
</dbReference>
<evidence type="ECO:0000313" key="3">
    <source>
        <dbReference type="Proteomes" id="UP000288805"/>
    </source>
</evidence>
<organism evidence="2 3">
    <name type="scientific">Vitis vinifera</name>
    <name type="common">Grape</name>
    <dbReference type="NCBI Taxonomy" id="29760"/>
    <lineage>
        <taxon>Eukaryota</taxon>
        <taxon>Viridiplantae</taxon>
        <taxon>Streptophyta</taxon>
        <taxon>Embryophyta</taxon>
        <taxon>Tracheophyta</taxon>
        <taxon>Spermatophyta</taxon>
        <taxon>Magnoliopsida</taxon>
        <taxon>eudicotyledons</taxon>
        <taxon>Gunneridae</taxon>
        <taxon>Pentapetalae</taxon>
        <taxon>rosids</taxon>
        <taxon>Vitales</taxon>
        <taxon>Vitaceae</taxon>
        <taxon>Viteae</taxon>
        <taxon>Vitis</taxon>
    </lineage>
</organism>
<keyword evidence="1" id="KW-1133">Transmembrane helix</keyword>
<dbReference type="Proteomes" id="UP000288805">
    <property type="component" value="Unassembled WGS sequence"/>
</dbReference>
<keyword evidence="1" id="KW-0472">Membrane</keyword>
<keyword evidence="1" id="KW-0812">Transmembrane</keyword>
<evidence type="ECO:0000256" key="1">
    <source>
        <dbReference type="SAM" id="Phobius"/>
    </source>
</evidence>
<comment type="caution">
    <text evidence="2">The sequence shown here is derived from an EMBL/GenBank/DDBJ whole genome shotgun (WGS) entry which is preliminary data.</text>
</comment>
<sequence>MANKTIGGCVRTPCPDVFCSLRRKCHPFNLMELHQFGVGSLVLTPFDERNRHHELLWRLFWPRECFIPHSVLQLDLTVFYQTTPIDESSWSKHVSHTCRRLATHDVADEEPLERFVALINQLQVHVDTHVDDLRAHIDTCVNEFYDQCQHMDECLTVVESWVSTHAVHAPSLFPKETNQARLGFHALHFGAFVMACLISWLPLPYMVLYVIFVTKRIYNGLEDSRLSLIHSKGHSGCKPVETLIEANHELGDIKEEAPVDQGSYQKIVGSSLISHKPNLILLLLRVLYCTLLRGNLVTWKSQKQSMVAMQRLNLGQWSKEFASYFGLK</sequence>